<protein>
    <submittedName>
        <fullName evidence="1">Uncharacterized protein</fullName>
    </submittedName>
</protein>
<comment type="caution">
    <text evidence="1">The sequence shown here is derived from an EMBL/GenBank/DDBJ whole genome shotgun (WGS) entry which is preliminary data.</text>
</comment>
<dbReference type="EMBL" id="BMQC01000008">
    <property type="protein sequence ID" value="GGK31905.1"/>
    <property type="molecule type" value="Genomic_DNA"/>
</dbReference>
<dbReference type="Proteomes" id="UP000662200">
    <property type="component" value="Unassembled WGS sequence"/>
</dbReference>
<keyword evidence="2" id="KW-1185">Reference proteome</keyword>
<dbReference type="AlphaFoldDB" id="A0A8J3BSW6"/>
<organism evidence="1 2">
    <name type="scientific">Pilimelia terevasa</name>
    <dbReference type="NCBI Taxonomy" id="53372"/>
    <lineage>
        <taxon>Bacteria</taxon>
        <taxon>Bacillati</taxon>
        <taxon>Actinomycetota</taxon>
        <taxon>Actinomycetes</taxon>
        <taxon>Micromonosporales</taxon>
        <taxon>Micromonosporaceae</taxon>
        <taxon>Pilimelia</taxon>
    </lineage>
</organism>
<proteinExistence type="predicted"/>
<name>A0A8J3BSW6_9ACTN</name>
<dbReference type="RefSeq" id="WP_189114537.1">
    <property type="nucleotide sequence ID" value="NZ_BMQC01000008.1"/>
</dbReference>
<evidence type="ECO:0000313" key="1">
    <source>
        <dbReference type="EMBL" id="GGK31905.1"/>
    </source>
</evidence>
<gene>
    <name evidence="1" type="ORF">GCM10010124_25850</name>
</gene>
<reference evidence="1" key="2">
    <citation type="submission" date="2020-09" db="EMBL/GenBank/DDBJ databases">
        <authorList>
            <person name="Sun Q."/>
            <person name="Ohkuma M."/>
        </authorList>
    </citation>
    <scope>NUCLEOTIDE SEQUENCE</scope>
    <source>
        <strain evidence="1">JCM 3091</strain>
    </source>
</reference>
<accession>A0A8J3BSW6</accession>
<evidence type="ECO:0000313" key="2">
    <source>
        <dbReference type="Proteomes" id="UP000662200"/>
    </source>
</evidence>
<sequence>MPIDMPIDIDAIKQRDSAATPGPWQWFGNTDNHQVFLGTPDRGRLYIMRFVRWGMRDAQPVFYDHAGDTGQVKAADVPIYQVAPDATSRADERVYRADIRGLRQPDAEFIAAARQDVTDLLAALTDARAEVDRLRTGVKAVADGLDLAAAEDANPWLTAEHRGGLANTATQLLDLLAAGGAL</sequence>
<reference evidence="1" key="1">
    <citation type="journal article" date="2014" name="Int. J. Syst. Evol. Microbiol.">
        <title>Complete genome sequence of Corynebacterium casei LMG S-19264T (=DSM 44701T), isolated from a smear-ripened cheese.</title>
        <authorList>
            <consortium name="US DOE Joint Genome Institute (JGI-PGF)"/>
            <person name="Walter F."/>
            <person name="Albersmeier A."/>
            <person name="Kalinowski J."/>
            <person name="Ruckert C."/>
        </authorList>
    </citation>
    <scope>NUCLEOTIDE SEQUENCE</scope>
    <source>
        <strain evidence="1">JCM 3091</strain>
    </source>
</reference>